<dbReference type="GeneID" id="54474579"/>
<evidence type="ECO:0000313" key="2">
    <source>
        <dbReference type="EMBL" id="KAF2483346.1"/>
    </source>
</evidence>
<accession>A0A6A6PUA5</accession>
<evidence type="ECO:0000256" key="1">
    <source>
        <dbReference type="SAM" id="MobiDB-lite"/>
    </source>
</evidence>
<feature type="region of interest" description="Disordered" evidence="1">
    <location>
        <begin position="1"/>
        <end position="63"/>
    </location>
</feature>
<protein>
    <recommendedName>
        <fullName evidence="4">WW domain-containing protein</fullName>
    </recommendedName>
</protein>
<organism evidence="2 3">
    <name type="scientific">Neohortaea acidophila</name>
    <dbReference type="NCBI Taxonomy" id="245834"/>
    <lineage>
        <taxon>Eukaryota</taxon>
        <taxon>Fungi</taxon>
        <taxon>Dikarya</taxon>
        <taxon>Ascomycota</taxon>
        <taxon>Pezizomycotina</taxon>
        <taxon>Dothideomycetes</taxon>
        <taxon>Dothideomycetidae</taxon>
        <taxon>Mycosphaerellales</taxon>
        <taxon>Teratosphaeriaceae</taxon>
        <taxon>Neohortaea</taxon>
    </lineage>
</organism>
<dbReference type="AlphaFoldDB" id="A0A6A6PUA5"/>
<dbReference type="EMBL" id="MU001635">
    <property type="protein sequence ID" value="KAF2483346.1"/>
    <property type="molecule type" value="Genomic_DNA"/>
</dbReference>
<keyword evidence="3" id="KW-1185">Reference proteome</keyword>
<name>A0A6A6PUA5_9PEZI</name>
<feature type="compositionally biased region" description="Low complexity" evidence="1">
    <location>
        <begin position="129"/>
        <end position="138"/>
    </location>
</feature>
<dbReference type="OrthoDB" id="2444812at2759"/>
<reference evidence="2" key="1">
    <citation type="journal article" date="2020" name="Stud. Mycol.">
        <title>101 Dothideomycetes genomes: a test case for predicting lifestyles and emergence of pathogens.</title>
        <authorList>
            <person name="Haridas S."/>
            <person name="Albert R."/>
            <person name="Binder M."/>
            <person name="Bloem J."/>
            <person name="Labutti K."/>
            <person name="Salamov A."/>
            <person name="Andreopoulos B."/>
            <person name="Baker S."/>
            <person name="Barry K."/>
            <person name="Bills G."/>
            <person name="Bluhm B."/>
            <person name="Cannon C."/>
            <person name="Castanera R."/>
            <person name="Culley D."/>
            <person name="Daum C."/>
            <person name="Ezra D."/>
            <person name="Gonzalez J."/>
            <person name="Henrissat B."/>
            <person name="Kuo A."/>
            <person name="Liang C."/>
            <person name="Lipzen A."/>
            <person name="Lutzoni F."/>
            <person name="Magnuson J."/>
            <person name="Mondo S."/>
            <person name="Nolan M."/>
            <person name="Ohm R."/>
            <person name="Pangilinan J."/>
            <person name="Park H.-J."/>
            <person name="Ramirez L."/>
            <person name="Alfaro M."/>
            <person name="Sun H."/>
            <person name="Tritt A."/>
            <person name="Yoshinaga Y."/>
            <person name="Zwiers L.-H."/>
            <person name="Turgeon B."/>
            <person name="Goodwin S."/>
            <person name="Spatafora J."/>
            <person name="Crous P."/>
            <person name="Grigoriev I."/>
        </authorList>
    </citation>
    <scope>NUCLEOTIDE SEQUENCE</scope>
    <source>
        <strain evidence="2">CBS 113389</strain>
    </source>
</reference>
<feature type="compositionally biased region" description="Polar residues" evidence="1">
    <location>
        <begin position="38"/>
        <end position="55"/>
    </location>
</feature>
<evidence type="ECO:0000313" key="3">
    <source>
        <dbReference type="Proteomes" id="UP000799767"/>
    </source>
</evidence>
<sequence length="282" mass="31778">MTDQSDFKIKGAAEKKLAESTKQPSTPEAARAPEDVPPTSTSLEEGEITPTSTNGEAKASVDVGQMTHEDQLARYRWLKISCDPAAHNNHDHYYTHMDTFASQWEEPNEPYWLWNSTTQDYDASGLQNSTSTAASASAKQPSSTGVDPNYTGYNPKIHGNYDPNAPYAQYHNKKREEEAKAQQIAQGTYAPSSTAYVTSGNFNRFTGNFQDPSQSAERHNDYNKSGRQMNAFFDVDAAANMHDGRSLKEERRNEKLSKEQIRELAKARKEKKLKKRMDFYRS</sequence>
<dbReference type="RefSeq" id="XP_033589916.1">
    <property type="nucleotide sequence ID" value="XM_033733577.1"/>
</dbReference>
<dbReference type="Proteomes" id="UP000799767">
    <property type="component" value="Unassembled WGS sequence"/>
</dbReference>
<feature type="compositionally biased region" description="Basic and acidic residues" evidence="1">
    <location>
        <begin position="1"/>
        <end position="19"/>
    </location>
</feature>
<evidence type="ECO:0008006" key="4">
    <source>
        <dbReference type="Google" id="ProtNLM"/>
    </source>
</evidence>
<gene>
    <name evidence="2" type="ORF">BDY17DRAFT_297298</name>
</gene>
<proteinExistence type="predicted"/>
<feature type="region of interest" description="Disordered" evidence="1">
    <location>
        <begin position="125"/>
        <end position="148"/>
    </location>
</feature>